<evidence type="ECO:0000256" key="2">
    <source>
        <dbReference type="ARBA" id="ARBA00008772"/>
    </source>
</evidence>
<dbReference type="NCBIfam" id="TIGR01434">
    <property type="entry name" value="glu_cys_ligase"/>
    <property type="match status" value="1"/>
</dbReference>
<dbReference type="Pfam" id="PF04262">
    <property type="entry name" value="Glu_cys_ligase"/>
    <property type="match status" value="1"/>
</dbReference>
<protein>
    <recommendedName>
        <fullName evidence="8">Glutamate--cysteine ligase</fullName>
        <ecNumber evidence="8">6.3.2.2</ecNumber>
    </recommendedName>
    <alternativeName>
        <fullName evidence="8">Gamma-ECS</fullName>
        <shortName evidence="8">GCS</shortName>
    </alternativeName>
    <alternativeName>
        <fullName evidence="8">Gamma-glutamylcysteine synthetase</fullName>
    </alternativeName>
</protein>
<evidence type="ECO:0000256" key="4">
    <source>
        <dbReference type="ARBA" id="ARBA00022684"/>
    </source>
</evidence>
<keyword evidence="6 8" id="KW-0067">ATP-binding</keyword>
<dbReference type="HAMAP" id="MF_00578">
    <property type="entry name" value="Glu_cys_ligase"/>
    <property type="match status" value="1"/>
</dbReference>
<dbReference type="EC" id="6.3.2.2" evidence="8"/>
<dbReference type="OrthoDB" id="9803907at2"/>
<dbReference type="GO" id="GO:0004357">
    <property type="term" value="F:glutamate-cysteine ligase activity"/>
    <property type="evidence" value="ECO:0007669"/>
    <property type="project" value="UniProtKB-UniRule"/>
</dbReference>
<dbReference type="GO" id="GO:0005524">
    <property type="term" value="F:ATP binding"/>
    <property type="evidence" value="ECO:0007669"/>
    <property type="project" value="UniProtKB-KW"/>
</dbReference>
<evidence type="ECO:0000313" key="11">
    <source>
        <dbReference type="EMBL" id="RRN43594.1"/>
    </source>
</evidence>
<evidence type="ECO:0000256" key="9">
    <source>
        <dbReference type="RuleBase" id="RU004391"/>
    </source>
</evidence>
<evidence type="ECO:0000256" key="6">
    <source>
        <dbReference type="ARBA" id="ARBA00022840"/>
    </source>
</evidence>
<dbReference type="Proteomes" id="UP000270261">
    <property type="component" value="Unassembled WGS sequence"/>
</dbReference>
<evidence type="ECO:0000256" key="1">
    <source>
        <dbReference type="ARBA" id="ARBA00005006"/>
    </source>
</evidence>
<keyword evidence="5 8" id="KW-0547">Nucleotide-binding</keyword>
<evidence type="ECO:0000256" key="8">
    <source>
        <dbReference type="HAMAP-Rule" id="MF_00578"/>
    </source>
</evidence>
<dbReference type="InterPro" id="IPR006334">
    <property type="entry name" value="Glut_cys_ligase"/>
</dbReference>
<dbReference type="InterPro" id="IPR014746">
    <property type="entry name" value="Gln_synth/guanido_kin_cat_dom"/>
</dbReference>
<proteinExistence type="inferred from homology"/>
<evidence type="ECO:0000256" key="7">
    <source>
        <dbReference type="ARBA" id="ARBA00048819"/>
    </source>
</evidence>
<gene>
    <name evidence="8" type="primary">gshA</name>
    <name evidence="11" type="ORF">EHV23_09135</name>
</gene>
<dbReference type="SUPFAM" id="SSF55931">
    <property type="entry name" value="Glutamine synthetase/guanido kinase"/>
    <property type="match status" value="1"/>
</dbReference>
<keyword evidence="4 8" id="KW-0317">Glutathione biosynthesis</keyword>
<comment type="catalytic activity">
    <reaction evidence="7 8 9">
        <text>L-cysteine + L-glutamate + ATP = gamma-L-glutamyl-L-cysteine + ADP + phosphate + H(+)</text>
        <dbReference type="Rhea" id="RHEA:13285"/>
        <dbReference type="ChEBI" id="CHEBI:15378"/>
        <dbReference type="ChEBI" id="CHEBI:29985"/>
        <dbReference type="ChEBI" id="CHEBI:30616"/>
        <dbReference type="ChEBI" id="CHEBI:35235"/>
        <dbReference type="ChEBI" id="CHEBI:43474"/>
        <dbReference type="ChEBI" id="CHEBI:58173"/>
        <dbReference type="ChEBI" id="CHEBI:456216"/>
        <dbReference type="EC" id="6.3.2.2"/>
    </reaction>
</comment>
<comment type="pathway">
    <text evidence="1 8 9">Sulfur metabolism; glutathione biosynthesis; glutathione from L-cysteine and L-glutamate: step 1/2.</text>
</comment>
<keyword evidence="12" id="KW-1185">Reference proteome</keyword>
<keyword evidence="3 8" id="KW-0436">Ligase</keyword>
<dbReference type="EMBL" id="RRUE01000002">
    <property type="protein sequence ID" value="RRN43594.1"/>
    <property type="molecule type" value="Genomic_DNA"/>
</dbReference>
<evidence type="ECO:0000259" key="10">
    <source>
        <dbReference type="Pfam" id="PF04262"/>
    </source>
</evidence>
<evidence type="ECO:0000313" key="12">
    <source>
        <dbReference type="Proteomes" id="UP000270261"/>
    </source>
</evidence>
<comment type="similarity">
    <text evidence="2 8">Belongs to the glutamate--cysteine ligase type 1 family. Type 1 subfamily.</text>
</comment>
<dbReference type="UniPathway" id="UPA00142">
    <property type="reaction ID" value="UER00209"/>
</dbReference>
<dbReference type="PANTHER" id="PTHR38761">
    <property type="entry name" value="GLUTAMATE--CYSTEINE LIGASE"/>
    <property type="match status" value="1"/>
</dbReference>
<dbReference type="GO" id="GO:0005829">
    <property type="term" value="C:cytosol"/>
    <property type="evidence" value="ECO:0007669"/>
    <property type="project" value="TreeGrafter"/>
</dbReference>
<reference evidence="11 12" key="1">
    <citation type="submission" date="2018-11" db="EMBL/GenBank/DDBJ databases">
        <title>Genome sequencing of Lautropia sp. KCOM 2505 (= ChDC F240).</title>
        <authorList>
            <person name="Kook J.-K."/>
            <person name="Park S.-N."/>
            <person name="Lim Y.K."/>
        </authorList>
    </citation>
    <scope>NUCLEOTIDE SEQUENCE [LARGE SCALE GENOMIC DNA]</scope>
    <source>
        <strain evidence="11 12">KCOM 2505</strain>
    </source>
</reference>
<accession>A0A426FLG1</accession>
<dbReference type="InterPro" id="IPR007370">
    <property type="entry name" value="Glu_cys_ligase"/>
</dbReference>
<dbReference type="Gene3D" id="3.30.590.20">
    <property type="match status" value="1"/>
</dbReference>
<dbReference type="PANTHER" id="PTHR38761:SF1">
    <property type="entry name" value="GLUTAMATE--CYSTEINE LIGASE"/>
    <property type="match status" value="1"/>
</dbReference>
<feature type="domain" description="Glutamate--cysteine ligase" evidence="10">
    <location>
        <begin position="15"/>
        <end position="379"/>
    </location>
</feature>
<dbReference type="GO" id="GO:0006750">
    <property type="term" value="P:glutathione biosynthetic process"/>
    <property type="evidence" value="ECO:0007669"/>
    <property type="project" value="UniProtKB-UniRule"/>
</dbReference>
<evidence type="ECO:0000256" key="5">
    <source>
        <dbReference type="ARBA" id="ARBA00022741"/>
    </source>
</evidence>
<name>A0A426FLG1_9BURK</name>
<dbReference type="RefSeq" id="WP_125095799.1">
    <property type="nucleotide sequence ID" value="NZ_RRUE01000002.1"/>
</dbReference>
<sequence>MTDSLRTRLSAIEPASLRGITRGLEKESLRTTADGKLSMRPHPRALGSALTHPHITTDFSESQVELITGVHDSIDACLAELTRVHQETLTHIDGERLWCTSMPCPLPPDRDIPIGQYGSSFIGRAKTIYRQGLTWRYGSRMQTISGLHYNFSLPQSLWPELARMPGLKLDGSNPKHARSQGYFSLIRNFRHHSWLLLLLFGASPLVQRGFAEGMPHILKAFGRDALGLPHATTLRMGPLGYQSEAQASIGASYNCLKSYAESLYDALTSPWPAYEKIGIRHDGQYRQLSTSLLQIENEFYGTIRPKQPIRKGERPLAALAARGVEYIEVRLMDLDPFSAIGITAETIRFLDIFLLHCLLSDSPRDTPEINAAQSANRHTVAQRGREPGLALLENDGSHRPLLAWGQEVLTECEAVAQRLDEAWPEHQGAYAAALRMARQRLEHMEHTPSARLMADIATQGNGSLTQYTMAQSEAHRQHLLAQPLPADIREAFATMARESFVEQADIEAADTGDFETWRQQYITSVFPLIAD</sequence>
<evidence type="ECO:0000256" key="3">
    <source>
        <dbReference type="ARBA" id="ARBA00022598"/>
    </source>
</evidence>
<dbReference type="AlphaFoldDB" id="A0A426FLG1"/>
<dbReference type="GO" id="GO:0046872">
    <property type="term" value="F:metal ion binding"/>
    <property type="evidence" value="ECO:0007669"/>
    <property type="project" value="TreeGrafter"/>
</dbReference>
<comment type="caution">
    <text evidence="11">The sequence shown here is derived from an EMBL/GenBank/DDBJ whole genome shotgun (WGS) entry which is preliminary data.</text>
</comment>
<organism evidence="11 12">
    <name type="scientific">Lautropia dentalis</name>
    <dbReference type="NCBI Taxonomy" id="2490857"/>
    <lineage>
        <taxon>Bacteria</taxon>
        <taxon>Pseudomonadati</taxon>
        <taxon>Pseudomonadota</taxon>
        <taxon>Betaproteobacteria</taxon>
        <taxon>Burkholderiales</taxon>
        <taxon>Burkholderiaceae</taxon>
        <taxon>Lautropia</taxon>
    </lineage>
</organism>